<dbReference type="InterPro" id="IPR045569">
    <property type="entry name" value="Metalloprtase-TldD/E_C"/>
</dbReference>
<dbReference type="Gene3D" id="3.30.2290.10">
    <property type="entry name" value="PmbA/TldD superfamily"/>
    <property type="match status" value="1"/>
</dbReference>
<dbReference type="RefSeq" id="WP_070391876.1">
    <property type="nucleotide sequence ID" value="NZ_CP017599.1"/>
</dbReference>
<dbReference type="Pfam" id="PF19289">
    <property type="entry name" value="PmbA_TldD_3rd"/>
    <property type="match status" value="1"/>
</dbReference>
<evidence type="ECO:0000259" key="1">
    <source>
        <dbReference type="Pfam" id="PF19289"/>
    </source>
</evidence>
<evidence type="ECO:0000313" key="2">
    <source>
        <dbReference type="EMBL" id="AOW99392.1"/>
    </source>
</evidence>
<dbReference type="InterPro" id="IPR036059">
    <property type="entry name" value="TldD/PmbA_sf"/>
</dbReference>
<name>A0A1D8TPA6_9CYAN</name>
<dbReference type="GO" id="GO:0008237">
    <property type="term" value="F:metallopeptidase activity"/>
    <property type="evidence" value="ECO:0007669"/>
    <property type="project" value="InterPro"/>
</dbReference>
<dbReference type="Proteomes" id="UP000177870">
    <property type="component" value="Chromosome"/>
</dbReference>
<accession>A0A1D8TPA6</accession>
<dbReference type="GO" id="GO:0006508">
    <property type="term" value="P:proteolysis"/>
    <property type="evidence" value="ECO:0007669"/>
    <property type="project" value="InterPro"/>
</dbReference>
<dbReference type="EMBL" id="CP017599">
    <property type="protein sequence ID" value="AOW99392.1"/>
    <property type="molecule type" value="Genomic_DNA"/>
</dbReference>
<dbReference type="PANTHER" id="PTHR43666">
    <property type="entry name" value="TLDD PROTEIN"/>
    <property type="match status" value="1"/>
</dbReference>
<sequence>MTLAAAPICDRKDQALSLVDSVIAQSQAEGVFVSLSLGDEFLSRFSENQITQNISRQRCQLTITSYFGKRCASATTTELDPEAIAQTIQRSEQLARIAPEDPEWVPLLESQDYEQRTPAFDQATANLSPLERGEIVKGVCTLTAKAGVEGSGKLSTQAFLRVVGNSQGLRALDQGTEADCSVTARIDDGSSWSHSTAFAIKQLPILEKSSITGLIERALASRHPRQVNPGTYPVIFDGAAFAELLSWVIWNMDARAADEGRSFMSHSDQTGKPTGNRLGQPMFSPIVQVQRHPAHPLLQLGTCFRDGLSNRYTEVIKDGIPQILYYSRYWAAQKGKDPTGLLFPIVMSGSSQSLADLIAQTERGILVNRAWYVRYVNPKTLEVTGMTRDGTFWIEDGQIAYPIKNLRFNQSLPQMLKEVDALSKVQRYGNIVVPGVRVKAFNFDSITDSI</sequence>
<feature type="domain" description="Metalloprotease TldD/E C-terminal" evidence="1">
    <location>
        <begin position="229"/>
        <end position="443"/>
    </location>
</feature>
<organism evidence="2 3">
    <name type="scientific">Moorena producens PAL-8-15-08-1</name>
    <dbReference type="NCBI Taxonomy" id="1458985"/>
    <lineage>
        <taxon>Bacteria</taxon>
        <taxon>Bacillati</taxon>
        <taxon>Cyanobacteriota</taxon>
        <taxon>Cyanophyceae</taxon>
        <taxon>Coleofasciculales</taxon>
        <taxon>Coleofasciculaceae</taxon>
        <taxon>Moorena</taxon>
    </lineage>
</organism>
<reference evidence="3" key="1">
    <citation type="submission" date="2016-10" db="EMBL/GenBank/DDBJ databases">
        <title>Comparative genomics uncovers the prolific and rare metabolic potential of the cyanobacterial genus Moorea.</title>
        <authorList>
            <person name="Leao T."/>
            <person name="Castelao G."/>
            <person name="Korobeynikov A."/>
            <person name="Monroe E.A."/>
            <person name="Podell S."/>
            <person name="Glukhov E."/>
            <person name="Allen E."/>
            <person name="Gerwick W.H."/>
            <person name="Gerwick L."/>
        </authorList>
    </citation>
    <scope>NUCLEOTIDE SEQUENCE [LARGE SCALE GENOMIC DNA]</scope>
    <source>
        <strain evidence="3">PAL-8-15-08-1</strain>
    </source>
</reference>
<dbReference type="KEGG" id="mpro:BJP34_07925"/>
<dbReference type="SUPFAM" id="SSF111283">
    <property type="entry name" value="Putative modulator of DNA gyrase, PmbA/TldD"/>
    <property type="match status" value="1"/>
</dbReference>
<evidence type="ECO:0000313" key="3">
    <source>
        <dbReference type="Proteomes" id="UP000177870"/>
    </source>
</evidence>
<gene>
    <name evidence="2" type="ORF">BJP34_07925</name>
</gene>
<dbReference type="STRING" id="1458985.BJP34_07925"/>
<protein>
    <submittedName>
        <fullName evidence="2">Peptidase U62</fullName>
    </submittedName>
</protein>
<dbReference type="OrthoDB" id="9763230at2"/>
<dbReference type="PANTHER" id="PTHR43666:SF1">
    <property type="entry name" value="CONSERVED PROTEIN"/>
    <property type="match status" value="1"/>
</dbReference>
<dbReference type="InterPro" id="IPR035068">
    <property type="entry name" value="TldD/PmbA_N"/>
</dbReference>
<dbReference type="AlphaFoldDB" id="A0A1D8TPA6"/>
<proteinExistence type="predicted"/>